<dbReference type="AlphaFoldDB" id="A0A196S6V2"/>
<dbReference type="InterPro" id="IPR048995">
    <property type="entry name" value="STL11/RBM22-like_N"/>
</dbReference>
<dbReference type="PANTHER" id="PTHR14089">
    <property type="entry name" value="PRE-MRNA-SPLICING FACTOR RBM22"/>
    <property type="match status" value="1"/>
</dbReference>
<dbReference type="GO" id="GO:0000974">
    <property type="term" value="C:Prp19 complex"/>
    <property type="evidence" value="ECO:0007669"/>
    <property type="project" value="TreeGrafter"/>
</dbReference>
<dbReference type="SUPFAM" id="SSF90229">
    <property type="entry name" value="CCCH zinc finger"/>
    <property type="match status" value="1"/>
</dbReference>
<dbReference type="GO" id="GO:0071007">
    <property type="term" value="C:U2-type catalytic step 2 spliceosome"/>
    <property type="evidence" value="ECO:0007669"/>
    <property type="project" value="TreeGrafter"/>
</dbReference>
<accession>A0A196S6V2</accession>
<evidence type="ECO:0000256" key="4">
    <source>
        <dbReference type="ARBA" id="ARBA00022884"/>
    </source>
</evidence>
<name>A0A196S6V2_BLAHN</name>
<evidence type="ECO:0000259" key="7">
    <source>
        <dbReference type="PROSITE" id="PS50103"/>
    </source>
</evidence>
<feature type="region of interest" description="Disordered" evidence="6">
    <location>
        <begin position="184"/>
        <end position="247"/>
    </location>
</feature>
<keyword evidence="10" id="KW-1185">Reference proteome</keyword>
<dbReference type="InterPro" id="IPR039171">
    <property type="entry name" value="Cwc2/Slt11"/>
</dbReference>
<dbReference type="Pfam" id="PF16131">
    <property type="entry name" value="Torus"/>
    <property type="match status" value="1"/>
</dbReference>
<dbReference type="GO" id="GO:0008270">
    <property type="term" value="F:zinc ion binding"/>
    <property type="evidence" value="ECO:0007669"/>
    <property type="project" value="UniProtKB-KW"/>
</dbReference>
<evidence type="ECO:0000313" key="10">
    <source>
        <dbReference type="Proteomes" id="UP000078348"/>
    </source>
</evidence>
<keyword evidence="4" id="KW-0694">RNA-binding</keyword>
<gene>
    <name evidence="9" type="ORF">AV274_0910</name>
    <name evidence="8" type="ORF">AV274_6498</name>
</gene>
<dbReference type="Gene3D" id="4.10.1000.10">
    <property type="entry name" value="Zinc finger, CCCH-type"/>
    <property type="match status" value="1"/>
</dbReference>
<feature type="compositionally biased region" description="Acidic residues" evidence="6">
    <location>
        <begin position="232"/>
        <end position="247"/>
    </location>
</feature>
<evidence type="ECO:0000313" key="9">
    <source>
        <dbReference type="EMBL" id="OAO17393.1"/>
    </source>
</evidence>
<feature type="compositionally biased region" description="Basic and acidic residues" evidence="6">
    <location>
        <begin position="222"/>
        <end position="231"/>
    </location>
</feature>
<keyword evidence="2 5" id="KW-0863">Zinc-finger</keyword>
<dbReference type="GO" id="GO:0071006">
    <property type="term" value="C:U2-type catalytic step 1 spliceosome"/>
    <property type="evidence" value="ECO:0007669"/>
    <property type="project" value="TreeGrafter"/>
</dbReference>
<proteinExistence type="predicted"/>
<dbReference type="SMART" id="SM00356">
    <property type="entry name" value="ZnF_C3H1"/>
    <property type="match status" value="1"/>
</dbReference>
<dbReference type="EMBL" id="LXWW01000578">
    <property type="protein sequence ID" value="OAO11797.1"/>
    <property type="molecule type" value="Genomic_DNA"/>
</dbReference>
<dbReference type="GO" id="GO:0017070">
    <property type="term" value="F:U6 snRNA binding"/>
    <property type="evidence" value="ECO:0007669"/>
    <property type="project" value="TreeGrafter"/>
</dbReference>
<dbReference type="Proteomes" id="UP000078348">
    <property type="component" value="Unassembled WGS sequence"/>
</dbReference>
<dbReference type="EMBL" id="LXWW01000033">
    <property type="protein sequence ID" value="OAO17393.1"/>
    <property type="molecule type" value="Genomic_DNA"/>
</dbReference>
<evidence type="ECO:0000256" key="2">
    <source>
        <dbReference type="ARBA" id="ARBA00022771"/>
    </source>
</evidence>
<dbReference type="PROSITE" id="PS50103">
    <property type="entry name" value="ZF_C3H1"/>
    <property type="match status" value="1"/>
</dbReference>
<keyword evidence="1 5" id="KW-0479">Metal-binding</keyword>
<dbReference type="InterPro" id="IPR036855">
    <property type="entry name" value="Znf_CCCH_sf"/>
</dbReference>
<dbReference type="Pfam" id="PF21369">
    <property type="entry name" value="STL11_N"/>
    <property type="match status" value="1"/>
</dbReference>
<dbReference type="OrthoDB" id="10259600at2759"/>
<comment type="caution">
    <text evidence="8">The sequence shown here is derived from an EMBL/GenBank/DDBJ whole genome shotgun (WGS) entry which is preliminary data.</text>
</comment>
<feature type="zinc finger region" description="C3H1-type" evidence="5">
    <location>
        <begin position="163"/>
        <end position="185"/>
    </location>
</feature>
<evidence type="ECO:0000256" key="6">
    <source>
        <dbReference type="SAM" id="MobiDB-lite"/>
    </source>
</evidence>
<protein>
    <submittedName>
        <fullName evidence="8">Pre-mRNA-splicing factor SLT11</fullName>
    </submittedName>
</protein>
<organism evidence="8 10">
    <name type="scientific">Blastocystis sp. subtype 1 (strain ATCC 50177 / NandII)</name>
    <dbReference type="NCBI Taxonomy" id="478820"/>
    <lineage>
        <taxon>Eukaryota</taxon>
        <taxon>Sar</taxon>
        <taxon>Stramenopiles</taxon>
        <taxon>Bigyra</taxon>
        <taxon>Opalozoa</taxon>
        <taxon>Opalinata</taxon>
        <taxon>Blastocystidae</taxon>
        <taxon>Blastocystis</taxon>
    </lineage>
</organism>
<dbReference type="InterPro" id="IPR032297">
    <property type="entry name" value="Torus"/>
</dbReference>
<evidence type="ECO:0000256" key="3">
    <source>
        <dbReference type="ARBA" id="ARBA00022833"/>
    </source>
</evidence>
<sequence>MSGERGMGVKQDANLQTVENDEFPIICETCLGNNPYVRMVRIPYGGGCKSCGRPFTIFRWKAGSEGRYKSTQVCQACSKMKNICQCCCLDLTYGLPTQVRDTFLAHQGILAAPVETANKAVYMQEMEKKSANGELPYGKAAVNASLVKLARKKPFYQRNLPHLCSFYARGCCTRGASCPYRHELPPDPSNPLNKQNIKDRVDGRNDPVAKKILERVAQQEQEYQRERKQEKEEESDSGSESSEEDSE</sequence>
<dbReference type="GO" id="GO:0036002">
    <property type="term" value="F:pre-mRNA binding"/>
    <property type="evidence" value="ECO:0007669"/>
    <property type="project" value="TreeGrafter"/>
</dbReference>
<keyword evidence="3 5" id="KW-0862">Zinc</keyword>
<dbReference type="PANTHER" id="PTHR14089:SF6">
    <property type="entry name" value="PRE-MRNA-SPLICING FACTOR RBM22"/>
    <property type="match status" value="1"/>
</dbReference>
<dbReference type="InterPro" id="IPR000571">
    <property type="entry name" value="Znf_CCCH"/>
</dbReference>
<feature type="domain" description="C3H1-type" evidence="7">
    <location>
        <begin position="163"/>
        <end position="185"/>
    </location>
</feature>
<dbReference type="STRING" id="478820.A0A196S6V2"/>
<evidence type="ECO:0000256" key="5">
    <source>
        <dbReference type="PROSITE-ProRule" id="PRU00723"/>
    </source>
</evidence>
<reference evidence="8 10" key="1">
    <citation type="submission" date="2016-05" db="EMBL/GenBank/DDBJ databases">
        <title>Nuclear genome of Blastocystis sp. subtype 1 NandII.</title>
        <authorList>
            <person name="Gentekaki E."/>
            <person name="Curtis B."/>
            <person name="Stairs C."/>
            <person name="Eme L."/>
            <person name="Herman E."/>
            <person name="Klimes V."/>
            <person name="Arias M.C."/>
            <person name="Elias M."/>
            <person name="Hilliou F."/>
            <person name="Klute M."/>
            <person name="Malik S.-B."/>
            <person name="Pightling A."/>
            <person name="Rachubinski R."/>
            <person name="Salas D."/>
            <person name="Schlacht A."/>
            <person name="Suga H."/>
            <person name="Archibald J."/>
            <person name="Ball S.G."/>
            <person name="Clark G."/>
            <person name="Dacks J."/>
            <person name="Van Der Giezen M."/>
            <person name="Tsaousis A."/>
            <person name="Roger A."/>
        </authorList>
    </citation>
    <scope>NUCLEOTIDE SEQUENCE [LARGE SCALE GENOMIC DNA]</scope>
    <source>
        <strain evidence="10">ATCC 50177 / NandII</strain>
        <strain evidence="8">NandII</strain>
    </source>
</reference>
<feature type="compositionally biased region" description="Basic and acidic residues" evidence="6">
    <location>
        <begin position="196"/>
        <end position="214"/>
    </location>
</feature>
<evidence type="ECO:0000256" key="1">
    <source>
        <dbReference type="ARBA" id="ARBA00022723"/>
    </source>
</evidence>
<evidence type="ECO:0000313" key="8">
    <source>
        <dbReference type="EMBL" id="OAO11797.1"/>
    </source>
</evidence>